<evidence type="ECO:0000256" key="1">
    <source>
        <dbReference type="ARBA" id="ARBA00010688"/>
    </source>
</evidence>
<dbReference type="SUPFAM" id="SSF53613">
    <property type="entry name" value="Ribokinase-like"/>
    <property type="match status" value="1"/>
</dbReference>
<evidence type="ECO:0000256" key="3">
    <source>
        <dbReference type="ARBA" id="ARBA00022777"/>
    </source>
</evidence>
<dbReference type="Pfam" id="PF00294">
    <property type="entry name" value="PfkB"/>
    <property type="match status" value="1"/>
</dbReference>
<evidence type="ECO:0000313" key="5">
    <source>
        <dbReference type="EMBL" id="GAA0321507.1"/>
    </source>
</evidence>
<organism evidence="5 6">
    <name type="scientific">Bacillus carboniphilus</name>
    <dbReference type="NCBI Taxonomy" id="86663"/>
    <lineage>
        <taxon>Bacteria</taxon>
        <taxon>Bacillati</taxon>
        <taxon>Bacillota</taxon>
        <taxon>Bacilli</taxon>
        <taxon>Bacillales</taxon>
        <taxon>Bacillaceae</taxon>
        <taxon>Bacillus</taxon>
    </lineage>
</organism>
<sequence length="319" mass="35247">MYPELVTIGETMVVLEAAEDGPLRYVPQFNKRHGGAESNVAIGVTRLGHSAGWISQVGDDELGKFLVSAIRGEGVDTSRVTYNEKFPTGLYIKERIREGSTQVYYYRKGSAASQLNQDSIDWEYIKNAKIIHLTGITPFLSESCMKVVEEIIDFVKKNNLFLSFDPNLRHKLMADYPNAKEMVLKFAKQADIFMPGIDEAEYLLGTKDYEEIADYFIKAGVSKICIKNGDKGTYYQSVDGEKGFLPSFKVDRVIDPVGAGDGFAAGVISGLLEAKSLEESVRLGAKIGAMVVTVKGDIEGLPERQALEQFTGEETDVLR</sequence>
<dbReference type="InterPro" id="IPR050306">
    <property type="entry name" value="PfkB_Carbo_kinase"/>
</dbReference>
<dbReference type="Proteomes" id="UP001500782">
    <property type="component" value="Unassembled WGS sequence"/>
</dbReference>
<dbReference type="PROSITE" id="PS00584">
    <property type="entry name" value="PFKB_KINASES_2"/>
    <property type="match status" value="1"/>
</dbReference>
<keyword evidence="3 5" id="KW-0418">Kinase</keyword>
<evidence type="ECO:0000259" key="4">
    <source>
        <dbReference type="Pfam" id="PF00294"/>
    </source>
</evidence>
<dbReference type="Gene3D" id="3.40.1190.20">
    <property type="match status" value="1"/>
</dbReference>
<name>A0ABP3FP36_9BACI</name>
<dbReference type="GO" id="GO:0016301">
    <property type="term" value="F:kinase activity"/>
    <property type="evidence" value="ECO:0007669"/>
    <property type="project" value="UniProtKB-KW"/>
</dbReference>
<reference evidence="6" key="1">
    <citation type="journal article" date="2019" name="Int. J. Syst. Evol. Microbiol.">
        <title>The Global Catalogue of Microorganisms (GCM) 10K type strain sequencing project: providing services to taxonomists for standard genome sequencing and annotation.</title>
        <authorList>
            <consortium name="The Broad Institute Genomics Platform"/>
            <consortium name="The Broad Institute Genome Sequencing Center for Infectious Disease"/>
            <person name="Wu L."/>
            <person name="Ma J."/>
        </authorList>
    </citation>
    <scope>NUCLEOTIDE SEQUENCE [LARGE SCALE GENOMIC DNA]</scope>
    <source>
        <strain evidence="6">JCM 9731</strain>
    </source>
</reference>
<gene>
    <name evidence="5" type="ORF">GCM10008967_10010</name>
</gene>
<dbReference type="PANTHER" id="PTHR43085">
    <property type="entry name" value="HEXOKINASE FAMILY MEMBER"/>
    <property type="match status" value="1"/>
</dbReference>
<protein>
    <submittedName>
        <fullName evidence="5">Sugar kinase</fullName>
    </submittedName>
</protein>
<dbReference type="PANTHER" id="PTHR43085:SF57">
    <property type="entry name" value="CARBOHYDRATE KINASE PFKB DOMAIN-CONTAINING PROTEIN"/>
    <property type="match status" value="1"/>
</dbReference>
<comment type="similarity">
    <text evidence="1">Belongs to the carbohydrate kinase PfkB family.</text>
</comment>
<keyword evidence="6" id="KW-1185">Reference proteome</keyword>
<dbReference type="CDD" id="cd01166">
    <property type="entry name" value="KdgK"/>
    <property type="match status" value="1"/>
</dbReference>
<accession>A0ABP3FP36</accession>
<evidence type="ECO:0000313" key="6">
    <source>
        <dbReference type="Proteomes" id="UP001500782"/>
    </source>
</evidence>
<dbReference type="InterPro" id="IPR002173">
    <property type="entry name" value="Carboh/pur_kinase_PfkB_CS"/>
</dbReference>
<dbReference type="InterPro" id="IPR011611">
    <property type="entry name" value="PfkB_dom"/>
</dbReference>
<dbReference type="EMBL" id="BAAADJ010000010">
    <property type="protein sequence ID" value="GAA0321507.1"/>
    <property type="molecule type" value="Genomic_DNA"/>
</dbReference>
<proteinExistence type="inferred from homology"/>
<evidence type="ECO:0000256" key="2">
    <source>
        <dbReference type="ARBA" id="ARBA00022679"/>
    </source>
</evidence>
<comment type="caution">
    <text evidence="5">The sequence shown here is derived from an EMBL/GenBank/DDBJ whole genome shotgun (WGS) entry which is preliminary data.</text>
</comment>
<dbReference type="RefSeq" id="WP_343796916.1">
    <property type="nucleotide sequence ID" value="NZ_BAAADJ010000010.1"/>
</dbReference>
<keyword evidence="2" id="KW-0808">Transferase</keyword>
<feature type="domain" description="Carbohydrate kinase PfkB" evidence="4">
    <location>
        <begin position="4"/>
        <end position="303"/>
    </location>
</feature>
<dbReference type="InterPro" id="IPR029056">
    <property type="entry name" value="Ribokinase-like"/>
</dbReference>